<keyword evidence="2" id="KW-1185">Reference proteome</keyword>
<dbReference type="EMBL" id="SOYY01000022">
    <property type="protein sequence ID" value="KAA0704489.1"/>
    <property type="molecule type" value="Genomic_DNA"/>
</dbReference>
<sequence length="131" mass="14290">MQSAFHTGTPVENVAVISSPPEVERENSPRQVVICNGFKFTILPSFLIVSSLSTGKRAISIQIITTTNGSSLHPRPHSRILRSGSFKLARSLYSHNRRRASTVSSASILRNLSHAALTIYISAAVARHPEQ</sequence>
<accession>A0A5A9N671</accession>
<dbReference type="Proteomes" id="UP000324632">
    <property type="component" value="Chromosome 22"/>
</dbReference>
<evidence type="ECO:0000313" key="1">
    <source>
        <dbReference type="EMBL" id="KAA0704489.1"/>
    </source>
</evidence>
<organism evidence="1 2">
    <name type="scientific">Triplophysa tibetana</name>
    <dbReference type="NCBI Taxonomy" id="1572043"/>
    <lineage>
        <taxon>Eukaryota</taxon>
        <taxon>Metazoa</taxon>
        <taxon>Chordata</taxon>
        <taxon>Craniata</taxon>
        <taxon>Vertebrata</taxon>
        <taxon>Euteleostomi</taxon>
        <taxon>Actinopterygii</taxon>
        <taxon>Neopterygii</taxon>
        <taxon>Teleostei</taxon>
        <taxon>Ostariophysi</taxon>
        <taxon>Cypriniformes</taxon>
        <taxon>Nemacheilidae</taxon>
        <taxon>Triplophysa</taxon>
    </lineage>
</organism>
<gene>
    <name evidence="1" type="ORF">E1301_Tti022284</name>
</gene>
<protein>
    <submittedName>
        <fullName evidence="1">Uncharacterized protein</fullName>
    </submittedName>
</protein>
<dbReference type="AlphaFoldDB" id="A0A5A9N671"/>
<reference evidence="1 2" key="1">
    <citation type="journal article" date="2019" name="Mol. Ecol. Resour.">
        <title>Chromosome-level genome assembly of Triplophysa tibetana, a fish adapted to the harsh high-altitude environment of the Tibetan Plateau.</title>
        <authorList>
            <person name="Yang X."/>
            <person name="Liu H."/>
            <person name="Ma Z."/>
            <person name="Zou Y."/>
            <person name="Zou M."/>
            <person name="Mao Y."/>
            <person name="Li X."/>
            <person name="Wang H."/>
            <person name="Chen T."/>
            <person name="Wang W."/>
            <person name="Yang R."/>
        </authorList>
    </citation>
    <scope>NUCLEOTIDE SEQUENCE [LARGE SCALE GENOMIC DNA]</scope>
    <source>
        <strain evidence="1">TTIB1903HZAU</strain>
        <tissue evidence="1">Muscle</tissue>
    </source>
</reference>
<comment type="caution">
    <text evidence="1">The sequence shown here is derived from an EMBL/GenBank/DDBJ whole genome shotgun (WGS) entry which is preliminary data.</text>
</comment>
<evidence type="ECO:0000313" key="2">
    <source>
        <dbReference type="Proteomes" id="UP000324632"/>
    </source>
</evidence>
<name>A0A5A9N671_9TELE</name>
<proteinExistence type="predicted"/>